<dbReference type="AlphaFoldDB" id="A0AAD0ANK6"/>
<gene>
    <name evidence="1" type="ORF">CTM74_09795</name>
</gene>
<sequence length="72" mass="8300">MEAVANSQKVKNSSLLSKFLNDKKSRIRCKSGNSLCSNTPEFARLILFDFLSKISIRNSLIFYFRIEILILQ</sequence>
<evidence type="ECO:0000313" key="1">
    <source>
        <dbReference type="EMBL" id="ATV62894.1"/>
    </source>
</evidence>
<dbReference type="Proteomes" id="UP000228552">
    <property type="component" value="Chromosome"/>
</dbReference>
<proteinExistence type="predicted"/>
<keyword evidence="2" id="KW-1185">Reference proteome</keyword>
<protein>
    <submittedName>
        <fullName evidence="1">Uncharacterized protein</fullName>
    </submittedName>
</protein>
<accession>A0AAD0ANK6</accession>
<evidence type="ECO:0000313" key="2">
    <source>
        <dbReference type="Proteomes" id="UP000228552"/>
    </source>
</evidence>
<name>A0AAD0ANK6_9FUSO</name>
<organism evidence="1 2">
    <name type="scientific">Fusobacterium pseudoperiodonticum</name>
    <dbReference type="NCBI Taxonomy" id="2663009"/>
    <lineage>
        <taxon>Bacteria</taxon>
        <taxon>Fusobacteriati</taxon>
        <taxon>Fusobacteriota</taxon>
        <taxon>Fusobacteriia</taxon>
        <taxon>Fusobacteriales</taxon>
        <taxon>Fusobacteriaceae</taxon>
        <taxon>Fusobacterium</taxon>
    </lineage>
</organism>
<reference evidence="1 2" key="1">
    <citation type="submission" date="2017-11" db="EMBL/GenBank/DDBJ databases">
        <title>Genome sequencing of Fusobacterium periodonticum KCOM 1263.</title>
        <authorList>
            <person name="Kook J.-K."/>
            <person name="Park S.-N."/>
            <person name="Lim Y.K."/>
        </authorList>
    </citation>
    <scope>NUCLEOTIDE SEQUENCE [LARGE SCALE GENOMIC DNA]</scope>
    <source>
        <strain evidence="1 2">KCOM 1263</strain>
    </source>
</reference>
<dbReference type="EMBL" id="CP024700">
    <property type="protein sequence ID" value="ATV62894.1"/>
    <property type="molecule type" value="Genomic_DNA"/>
</dbReference>